<gene>
    <name evidence="2" type="ORF">GQX73_g6792</name>
</gene>
<accession>A0A7C8IUK3</accession>
<keyword evidence="3" id="KW-1185">Reference proteome</keyword>
<dbReference type="AlphaFoldDB" id="A0A7C8IUK3"/>
<feature type="domain" description="SET" evidence="1">
    <location>
        <begin position="303"/>
        <end position="504"/>
    </location>
</feature>
<comment type="caution">
    <text evidence="2">The sequence shown here is derived from an EMBL/GenBank/DDBJ whole genome shotgun (WGS) entry which is preliminary data.</text>
</comment>
<dbReference type="Gene3D" id="2.170.270.10">
    <property type="entry name" value="SET domain"/>
    <property type="match status" value="1"/>
</dbReference>
<dbReference type="InterPro" id="IPR001214">
    <property type="entry name" value="SET_dom"/>
</dbReference>
<evidence type="ECO:0000259" key="1">
    <source>
        <dbReference type="PROSITE" id="PS50280"/>
    </source>
</evidence>
<organism evidence="2 3">
    <name type="scientific">Xylaria multiplex</name>
    <dbReference type="NCBI Taxonomy" id="323545"/>
    <lineage>
        <taxon>Eukaryota</taxon>
        <taxon>Fungi</taxon>
        <taxon>Dikarya</taxon>
        <taxon>Ascomycota</taxon>
        <taxon>Pezizomycotina</taxon>
        <taxon>Sordariomycetes</taxon>
        <taxon>Xylariomycetidae</taxon>
        <taxon>Xylariales</taxon>
        <taxon>Xylariaceae</taxon>
        <taxon>Xylaria</taxon>
    </lineage>
</organism>
<dbReference type="SUPFAM" id="SSF48452">
    <property type="entry name" value="TPR-like"/>
    <property type="match status" value="1"/>
</dbReference>
<dbReference type="Proteomes" id="UP000481858">
    <property type="component" value="Unassembled WGS sequence"/>
</dbReference>
<evidence type="ECO:0000313" key="3">
    <source>
        <dbReference type="Proteomes" id="UP000481858"/>
    </source>
</evidence>
<dbReference type="PROSITE" id="PS50280">
    <property type="entry name" value="SET"/>
    <property type="match status" value="1"/>
</dbReference>
<dbReference type="InterPro" id="IPR046341">
    <property type="entry name" value="SET_dom_sf"/>
</dbReference>
<dbReference type="EMBL" id="WUBL01000081">
    <property type="protein sequence ID" value="KAF2966802.1"/>
    <property type="molecule type" value="Genomic_DNA"/>
</dbReference>
<dbReference type="PANTHER" id="PTHR47643:SF2">
    <property type="entry name" value="TPR DOMAIN PROTEIN (AFU_ORTHOLOGUE AFUA_5G12710)"/>
    <property type="match status" value="1"/>
</dbReference>
<dbReference type="CDD" id="cd20071">
    <property type="entry name" value="SET_SMYD"/>
    <property type="match status" value="1"/>
</dbReference>
<name>A0A7C8IUK3_9PEZI</name>
<dbReference type="InParanoid" id="A0A7C8IUK3"/>
<proteinExistence type="predicted"/>
<dbReference type="InterPro" id="IPR053209">
    <property type="entry name" value="Gramillin-biosynth_MTr"/>
</dbReference>
<dbReference type="PANTHER" id="PTHR47643">
    <property type="entry name" value="TPR DOMAIN PROTEIN (AFU_ORTHOLOGUE AFUA_5G12710)"/>
    <property type="match status" value="1"/>
</dbReference>
<dbReference type="InterPro" id="IPR011990">
    <property type="entry name" value="TPR-like_helical_dom_sf"/>
</dbReference>
<sequence length="702" mass="78645">MDIPGDDQISAMLHQALVAAERANLQRGHIPNNHPRPQVVIDKFMRQRLTTQLAQARRDSYVLRTTQVPSSYAPSVRLIDDLAPITLSQMELQKHHRGYKVTLRVMTPPDAVNAIMAVVEDEDAAGDGAYSIRVDHVSDVVWLQRTDPHIPSKWRDNRAEAGTSGVIREQGNTAVKNKQWGKAEKLYSHAVRVAKTPNEKQLAYLNRSLVHLRLGRPEKALEDASATTQGGQPSEKGLFREARALYELGEFSESFTKWRVLTELYPKNGDALIESRRAQKRIKEAETGEYDFVHMYKQAKATPPIIDCATHIGPVAVREAHARGNGLFTTKPVKAGDLLLCEKAFAYCYASKDDLIGRKNMSLLVQLDTKRAKMGGQAQLLTEIVQKLYHSPQASEGFKALHHGAYTPVPISRLDGQPVVDTFFVDRVISINSFGTPRTCHGTYIFDDKNRRDEDESTCGVWLLASRINHDCLGNCRRSFIGDVQIVRASRDLPAGTELNFPYKSFPPRTTYEATQKEMHNWGFVCDCSWCLDRKSTPKKTLSTRNKLLKDLDAALKNIVERAVIDLSLLSKVQSLLRQADKTYPTGRGVVRLELWDGYFTQGYVLVSLDRLSDGIEAIIKGFEALGYDIIACPPRGGKNQLEIRRWGHIENACVLAFQYLHSAYLTIAPDLCPKVKEYAKVVYSICTGTEVAIGDVFPQLA</sequence>
<dbReference type="SUPFAM" id="SSF82199">
    <property type="entry name" value="SET domain"/>
    <property type="match status" value="1"/>
</dbReference>
<dbReference type="Pfam" id="PF00856">
    <property type="entry name" value="SET"/>
    <property type="match status" value="1"/>
</dbReference>
<dbReference type="Gene3D" id="1.25.40.10">
    <property type="entry name" value="Tetratricopeptide repeat domain"/>
    <property type="match status" value="1"/>
</dbReference>
<dbReference type="OrthoDB" id="438641at2759"/>
<protein>
    <recommendedName>
        <fullName evidence="1">SET domain-containing protein</fullName>
    </recommendedName>
</protein>
<reference evidence="2 3" key="1">
    <citation type="submission" date="2019-12" db="EMBL/GenBank/DDBJ databases">
        <title>Draft genome sequence of the ascomycete Xylaria multiplex DSM 110363.</title>
        <authorList>
            <person name="Buettner E."/>
            <person name="Kellner H."/>
        </authorList>
    </citation>
    <scope>NUCLEOTIDE SEQUENCE [LARGE SCALE GENOMIC DNA]</scope>
    <source>
        <strain evidence="2 3">DSM 110363</strain>
    </source>
</reference>
<evidence type="ECO:0000313" key="2">
    <source>
        <dbReference type="EMBL" id="KAF2966802.1"/>
    </source>
</evidence>